<dbReference type="GO" id="GO:0005634">
    <property type="term" value="C:nucleus"/>
    <property type="evidence" value="ECO:0007669"/>
    <property type="project" value="InterPro"/>
</dbReference>
<gene>
    <name evidence="2" type="ORF">IV203_035858</name>
</gene>
<reference evidence="2" key="2">
    <citation type="submission" date="2021-04" db="EMBL/GenBank/DDBJ databases">
        <authorList>
            <person name="Podell S."/>
        </authorList>
    </citation>
    <scope>NUCLEOTIDE SEQUENCE</scope>
    <source>
        <strain evidence="2">Hildebrandi</strain>
    </source>
</reference>
<reference evidence="2" key="1">
    <citation type="journal article" date="2021" name="Sci. Rep.">
        <title>Diploid genomic architecture of Nitzschia inconspicua, an elite biomass production diatom.</title>
        <authorList>
            <person name="Oliver A."/>
            <person name="Podell S."/>
            <person name="Pinowska A."/>
            <person name="Traller J.C."/>
            <person name="Smith S.R."/>
            <person name="McClure R."/>
            <person name="Beliaev A."/>
            <person name="Bohutskyi P."/>
            <person name="Hill E.A."/>
            <person name="Rabines A."/>
            <person name="Zheng H."/>
            <person name="Allen L.Z."/>
            <person name="Kuo A."/>
            <person name="Grigoriev I.V."/>
            <person name="Allen A.E."/>
            <person name="Hazlebeck D."/>
            <person name="Allen E.E."/>
        </authorList>
    </citation>
    <scope>NUCLEOTIDE SEQUENCE</scope>
    <source>
        <strain evidence="2">Hildebrandi</strain>
    </source>
</reference>
<protein>
    <submittedName>
        <fullName evidence="2">CPSF A subunit region-domain containing protein</fullName>
    </submittedName>
</protein>
<keyword evidence="3" id="KW-1185">Reference proteome</keyword>
<dbReference type="PANTHER" id="PTHR10644">
    <property type="entry name" value="DNA REPAIR/RNA PROCESSING CPSF FAMILY"/>
    <property type="match status" value="1"/>
</dbReference>
<feature type="domain" description="RSE1/DDB1/CPSF1 C-terminal" evidence="1">
    <location>
        <begin position="1343"/>
        <end position="1711"/>
    </location>
</feature>
<sequence length="1745" mass="191797">MAAPNTRPVHPCYLSIFEGKAGIEYSTWARITEPCCADSSTAPPDLVTAHGSTLSIYRVEESTGKMLLVHSYPNLAGNVCFLETLTVEEKQPDAWNPTRQVKRPDALLIGFSGHPRLAIVQVKPELLLATTLLDLTPALNEHAFGTITPLEQDLTASLMQRKGRNQATVSVVLGGGVAVVCLQLKYHSHVGGWSAMEEPYVLPLVSLAQSIENGGNTAGGTLGFGGHGGQLKDTANPLNQSIATGFGDILSVAFLPGYSEPTMVLLHANPHVGQTWSGRLGREEGGTRYSLVLTAVTVTVGHQRSALLWSVEVPADAMHVYSIMVDDDAEPASLRSSSAACLVHCVNSVVFVTNTGQIQQCLATNGWVGSTLSATYSYLVESNPWPFPRLAVQLDGAHFSPINASTWFVVLRRGEVYLLQCNDGGEVGRGQWSFMSLYQTVGSVGEVSQIRCRSLGKVGADSIDGSLYVDKEALALSKTKLEEPVKQTSMMIGLLLVASRMGDSSMLGYALEEVNVSKAIRTEPGISNVKRENTIVPTKVESEIGLKPDAENFMDDLQVDDDFDRVLKLEEEALYAPVSDNHELVTQQEPNVVPPSDDEQDVTAQTMFGEYRKRKRARMSQIKIVRSLNVLDSITSLGPLGPGCLGPLTESPEVEIDPTAAAANTSPSVGTAGYIFPCGYGSSGGLALLSLPGRDDRTVLAEADCLNAKALFSLPNHDIVFVAIPPEFGGTLAMRYGGNVGESINKKTSSDFHVEEIDLIWWCPDENARDFFSNCHLLAATDLTKDSFLILVASPINEALHSYFLVVFQVQGSGTIQMTAANQIDIAPGDFITTVALQRDQNQERVLMLCTITTGAAMFFDVNAEGGFESSFSFPSEVPMDLSEESEEEEHFYADRQIVAVDLFKAPKAFFNPLPELQESQPLSRSYEERTEENGDLILDDDDKELYSTMGVSVKGHQRKTSLETEAPTLEIENVWYAALCRQSGELEIYSVYNLAEPLWKCTGCGHGVAKLTPECDPSPRNPKGHKVSTREIRFFFCGPSSHDWDKSFAGPRPFCIVLETTAGDAMIYHANVHSKTLRLKTFERIPSNDVSRPSQESIKHFSKLRRKRIVSAKDGTESPNDFRYNRLFKFKNIQKQYGAFVAAARPFWLVSERGRPTILYHRSRHVAPAGARSRPVAGFCTDLPLPNVKDLGFMTLHERVGRVGSQRITFFDGIANINSKHSILPGGGLFVEKVPFGVTVRKIQFIDDAHVSTGTHPLYAILVSREYEADQSDLNDDGMTEEERQEIAEQKENAKIQRQVEADLGGFDVEQEWVEEIERENCFKIDKELGGAPPIPRRSYALWIVDAANGWQVVDSYELEEDEIGMTMQVMNLSEFRAEPGSSEEVSDEDLESKLFITLGTSVVGKDGEDIASKGRVVLFEVTRSKDKSSLQVAELNFVYDKKIHHGPVTALSCLVSEGTRRLIIGAGADVNIEQWGNGKLTQVGFFRATMHVLDIKLFKNFFILSDAYDSLYFLVWRESDKSLTLLAKDYDPIPVYATGILSRGGTVDFICHDDRQNLQFFQYSPGDPAARGGNKLVCRADFHLGCQTTDMPSHFCRSSLLINSATPSSTLAALKQQDTFHGKADDDQRLAVSFGTTDGGYSSVVPLSEPVFWRLTALQSVLANALESDCALSHRAWRLYRRTPRRGGCQNNERKKGVIDGDLVMKYADLSLPDQEDLASAIGSTVDMILDNLLELRCSTMVL</sequence>
<dbReference type="GO" id="GO:0003676">
    <property type="term" value="F:nucleic acid binding"/>
    <property type="evidence" value="ECO:0007669"/>
    <property type="project" value="InterPro"/>
</dbReference>
<evidence type="ECO:0000259" key="1">
    <source>
        <dbReference type="Pfam" id="PF03178"/>
    </source>
</evidence>
<dbReference type="OrthoDB" id="6109at2759"/>
<dbReference type="Pfam" id="PF03178">
    <property type="entry name" value="CPSF_A"/>
    <property type="match status" value="1"/>
</dbReference>
<dbReference type="EMBL" id="JAGRRH010000013">
    <property type="protein sequence ID" value="KAG7360759.1"/>
    <property type="molecule type" value="Genomic_DNA"/>
</dbReference>
<name>A0A9K3LFE5_9STRA</name>
<evidence type="ECO:0000313" key="2">
    <source>
        <dbReference type="EMBL" id="KAG7360759.1"/>
    </source>
</evidence>
<organism evidence="2 3">
    <name type="scientific">Nitzschia inconspicua</name>
    <dbReference type="NCBI Taxonomy" id="303405"/>
    <lineage>
        <taxon>Eukaryota</taxon>
        <taxon>Sar</taxon>
        <taxon>Stramenopiles</taxon>
        <taxon>Ochrophyta</taxon>
        <taxon>Bacillariophyta</taxon>
        <taxon>Bacillariophyceae</taxon>
        <taxon>Bacillariophycidae</taxon>
        <taxon>Bacillariales</taxon>
        <taxon>Bacillariaceae</taxon>
        <taxon>Nitzschia</taxon>
    </lineage>
</organism>
<comment type="caution">
    <text evidence="2">The sequence shown here is derived from an EMBL/GenBank/DDBJ whole genome shotgun (WGS) entry which is preliminary data.</text>
</comment>
<dbReference type="InterPro" id="IPR004871">
    <property type="entry name" value="RSE1/DDB1/CPSF1_C"/>
</dbReference>
<dbReference type="Proteomes" id="UP000693970">
    <property type="component" value="Unassembled WGS sequence"/>
</dbReference>
<dbReference type="InterPro" id="IPR050358">
    <property type="entry name" value="RSE1/DDB1/CFT1"/>
</dbReference>
<evidence type="ECO:0000313" key="3">
    <source>
        <dbReference type="Proteomes" id="UP000693970"/>
    </source>
</evidence>
<accession>A0A9K3LFE5</accession>
<proteinExistence type="predicted"/>